<dbReference type="PANTHER" id="PTHR43825">
    <property type="entry name" value="PYRUVATE DEHYDROGENASE E1 COMPONENT"/>
    <property type="match status" value="1"/>
</dbReference>
<name>A0ABU0GML1_9CELL</name>
<dbReference type="InterPro" id="IPR051157">
    <property type="entry name" value="PDH/Transketolase"/>
</dbReference>
<dbReference type="PANTHER" id="PTHR43825:SF1">
    <property type="entry name" value="TRANSKETOLASE-LIKE PYRIMIDINE-BINDING DOMAIN-CONTAINING PROTEIN"/>
    <property type="match status" value="1"/>
</dbReference>
<sequence>MRARFHATMADLLRTDERTALVLADIGPLGLVAGEPADERVLNVGIREQTMIGVAAGLALAGLRPFVHSYAPFLVERPYEQVKLDLSHQDLGAVLVSIGASYDAASEGRTHQSPADVALLSALPGWRLHTPGHPDEVETLVRAAARADDRQYVRLSSQVNPQAWPADGGIHVVRHGRGTLVLAVGPALAATQQAVEGLGVTLAYTATPFPLDRGTLRALAEHHVRVVVVEPYLEGTTAPEVAAALRGRRVEVEHVGVGREERRTYGTPADHARLHGLDAAGVRARVLGGGAAVG</sequence>
<accession>A0ABU0GML1</accession>
<dbReference type="EC" id="2.2.1.1" evidence="2"/>
<dbReference type="GO" id="GO:0004802">
    <property type="term" value="F:transketolase activity"/>
    <property type="evidence" value="ECO:0007669"/>
    <property type="project" value="UniProtKB-EC"/>
</dbReference>
<comment type="caution">
    <text evidence="2">The sequence shown here is derived from an EMBL/GenBank/DDBJ whole genome shotgun (WGS) entry which is preliminary data.</text>
</comment>
<dbReference type="EMBL" id="JAUSVM010000001">
    <property type="protein sequence ID" value="MDQ0426605.1"/>
    <property type="molecule type" value="Genomic_DNA"/>
</dbReference>
<keyword evidence="2" id="KW-0808">Transferase</keyword>
<dbReference type="Gene3D" id="3.40.50.970">
    <property type="match status" value="1"/>
</dbReference>
<organism evidence="2 3">
    <name type="scientific">Cellulomonas iranensis</name>
    <dbReference type="NCBI Taxonomy" id="76862"/>
    <lineage>
        <taxon>Bacteria</taxon>
        <taxon>Bacillati</taxon>
        <taxon>Actinomycetota</taxon>
        <taxon>Actinomycetes</taxon>
        <taxon>Micrococcales</taxon>
        <taxon>Cellulomonadaceae</taxon>
        <taxon>Cellulomonas</taxon>
    </lineage>
</organism>
<dbReference type="SUPFAM" id="SSF52518">
    <property type="entry name" value="Thiamin diphosphate-binding fold (THDP-binding)"/>
    <property type="match status" value="1"/>
</dbReference>
<protein>
    <submittedName>
        <fullName evidence="2">Transketolase</fullName>
        <ecNumber evidence="2">2.2.1.1</ecNumber>
    </submittedName>
</protein>
<evidence type="ECO:0000259" key="1">
    <source>
        <dbReference type="SMART" id="SM00861"/>
    </source>
</evidence>
<reference evidence="2 3" key="1">
    <citation type="submission" date="2023-07" db="EMBL/GenBank/DDBJ databases">
        <title>Sequencing the genomes of 1000 actinobacteria strains.</title>
        <authorList>
            <person name="Klenk H.-P."/>
        </authorList>
    </citation>
    <scope>NUCLEOTIDE SEQUENCE [LARGE SCALE GENOMIC DNA]</scope>
    <source>
        <strain evidence="2 3">DSM 14785</strain>
    </source>
</reference>
<dbReference type="SMART" id="SM00861">
    <property type="entry name" value="Transket_pyr"/>
    <property type="match status" value="1"/>
</dbReference>
<dbReference type="RefSeq" id="WP_070320494.1">
    <property type="nucleotide sequence ID" value="NZ_JAUSVM010000001.1"/>
</dbReference>
<feature type="domain" description="Transketolase-like pyrimidine-binding" evidence="1">
    <location>
        <begin position="1"/>
        <end position="162"/>
    </location>
</feature>
<dbReference type="Proteomes" id="UP001240250">
    <property type="component" value="Unassembled WGS sequence"/>
</dbReference>
<dbReference type="Gene3D" id="3.40.50.920">
    <property type="match status" value="1"/>
</dbReference>
<proteinExistence type="predicted"/>
<dbReference type="InterPro" id="IPR009014">
    <property type="entry name" value="Transketo_C/PFOR_II"/>
</dbReference>
<dbReference type="SUPFAM" id="SSF52922">
    <property type="entry name" value="TK C-terminal domain-like"/>
    <property type="match status" value="1"/>
</dbReference>
<evidence type="ECO:0000313" key="3">
    <source>
        <dbReference type="Proteomes" id="UP001240250"/>
    </source>
</evidence>
<evidence type="ECO:0000313" key="2">
    <source>
        <dbReference type="EMBL" id="MDQ0426605.1"/>
    </source>
</evidence>
<dbReference type="InterPro" id="IPR005475">
    <property type="entry name" value="Transketolase-like_Pyr-bd"/>
</dbReference>
<dbReference type="Pfam" id="PF02779">
    <property type="entry name" value="Transket_pyr"/>
    <property type="match status" value="1"/>
</dbReference>
<dbReference type="InterPro" id="IPR029061">
    <property type="entry name" value="THDP-binding"/>
</dbReference>
<dbReference type="CDD" id="cd07033">
    <property type="entry name" value="TPP_PYR_DXS_TK_like"/>
    <property type="match status" value="1"/>
</dbReference>
<keyword evidence="3" id="KW-1185">Reference proteome</keyword>
<gene>
    <name evidence="2" type="ORF">JO380_002986</name>
</gene>